<comment type="caution">
    <text evidence="1">The sequence shown here is derived from an EMBL/GenBank/DDBJ whole genome shotgun (WGS) entry which is preliminary data.</text>
</comment>
<evidence type="ECO:0000313" key="2">
    <source>
        <dbReference type="Proteomes" id="UP000444174"/>
    </source>
</evidence>
<protein>
    <recommendedName>
        <fullName evidence="3">Glycosyl transferase family 2</fullName>
    </recommendedName>
</protein>
<dbReference type="RefSeq" id="WP_153216635.1">
    <property type="nucleotide sequence ID" value="NZ_WIBF01000009.1"/>
</dbReference>
<dbReference type="AlphaFoldDB" id="A0A843YKF9"/>
<keyword evidence="2" id="KW-1185">Reference proteome</keyword>
<dbReference type="Pfam" id="PF13704">
    <property type="entry name" value="Glyco_tranf_2_4"/>
    <property type="match status" value="1"/>
</dbReference>
<proteinExistence type="predicted"/>
<name>A0A843YKF9_9RHOB</name>
<dbReference type="EMBL" id="WIBF01000009">
    <property type="protein sequence ID" value="MQQ09659.1"/>
    <property type="molecule type" value="Genomic_DNA"/>
</dbReference>
<organism evidence="1 2">
    <name type="scientific">Tritonibacter litoralis</name>
    <dbReference type="NCBI Taxonomy" id="2662264"/>
    <lineage>
        <taxon>Bacteria</taxon>
        <taxon>Pseudomonadati</taxon>
        <taxon>Pseudomonadota</taxon>
        <taxon>Alphaproteobacteria</taxon>
        <taxon>Rhodobacterales</taxon>
        <taxon>Paracoccaceae</taxon>
        <taxon>Tritonibacter</taxon>
    </lineage>
</organism>
<gene>
    <name evidence="1" type="ORF">GFB49_14425</name>
</gene>
<reference evidence="1 2" key="1">
    <citation type="submission" date="2019-10" db="EMBL/GenBank/DDBJ databases">
        <title>Epibacterium sp. nov., isolated from seawater.</title>
        <authorList>
            <person name="Zhang X."/>
            <person name="Li N."/>
        </authorList>
    </citation>
    <scope>NUCLEOTIDE SEQUENCE [LARGE SCALE GENOMIC DNA]</scope>
    <source>
        <strain evidence="1 2">SM1979</strain>
    </source>
</reference>
<dbReference type="Proteomes" id="UP000444174">
    <property type="component" value="Unassembled WGS sequence"/>
</dbReference>
<sequence>MNKKTACVVTMVRDDLFFLERWVQYYSSIFGRTALYVVNHGGNPEVADLAQGCNLISIPDEFDENFDMYRWRLLNGLAAGLRHYFDFVIVTDVDEFVVVDPKTGLGLDDFLGKRRGKLTITPVGLEVVHKQELELDSIANGPMLGPRRYARFTSAYSKPCIFNHAVKLSRGGHFADDPTFKLFRNLYLFHMRYVDAGLYLDTLVRRQEQMSKLGHNKGPISRDWRPVDQGPLPYEKIAKKPVTGGFDFDDNIAHLTESWGPREGSGDLYCFERDISDVLQTVPDRFFGVV</sequence>
<evidence type="ECO:0000313" key="1">
    <source>
        <dbReference type="EMBL" id="MQQ09659.1"/>
    </source>
</evidence>
<accession>A0A843YKF9</accession>
<evidence type="ECO:0008006" key="3">
    <source>
        <dbReference type="Google" id="ProtNLM"/>
    </source>
</evidence>